<proteinExistence type="predicted"/>
<evidence type="ECO:0000313" key="1">
    <source>
        <dbReference type="EMBL" id="CAG8462878.1"/>
    </source>
</evidence>
<keyword evidence="2" id="KW-1185">Reference proteome</keyword>
<protein>
    <submittedName>
        <fullName evidence="1">13541_t:CDS:1</fullName>
    </submittedName>
</protein>
<sequence length="355" mass="40971">MNNPVGNNVGPDQEQKAEEDVIKEFEKVKNEDVHELIQQRIFALKRNVTVAKSATDFLGSDIRESLIPLIQNVLRGVINSMNDDCNILDVMPGKGTQVDWFLAQELELTLRKRENHSYLRKNNLYLIESNPEFISSYKQTVEKYAHLTFVKSYTGKVKEYYQKSLDPKVDFIMCMDLCFFERSIDPQKDIIDFVKFLYGQLSPGGAIFITYLDLESKFSQINFDYIKDATHQNNIKKIAKAREDLLYNGDIVNKLNSDGKSCPKVESHKLSTFYYAKSLAEVAIMSLDGGFVKNNKDNFKIDHLKSLIKKVKEVNDVEPPKGQKRPFGLCRAERGRDPLWRVESLQYVCIIRKEK</sequence>
<accession>A0ACA9KAV5</accession>
<dbReference type="EMBL" id="CAJVPW010000695">
    <property type="protein sequence ID" value="CAG8462878.1"/>
    <property type="molecule type" value="Genomic_DNA"/>
</dbReference>
<gene>
    <name evidence="1" type="ORF">SPELUC_LOCUS1340</name>
</gene>
<reference evidence="1" key="1">
    <citation type="submission" date="2021-06" db="EMBL/GenBank/DDBJ databases">
        <authorList>
            <person name="Kallberg Y."/>
            <person name="Tangrot J."/>
            <person name="Rosling A."/>
        </authorList>
    </citation>
    <scope>NUCLEOTIDE SEQUENCE</scope>
    <source>
        <strain evidence="1">28 12/20/2015</strain>
    </source>
</reference>
<evidence type="ECO:0000313" key="2">
    <source>
        <dbReference type="Proteomes" id="UP000789366"/>
    </source>
</evidence>
<comment type="caution">
    <text evidence="1">The sequence shown here is derived from an EMBL/GenBank/DDBJ whole genome shotgun (WGS) entry which is preliminary data.</text>
</comment>
<organism evidence="1 2">
    <name type="scientific">Cetraspora pellucida</name>
    <dbReference type="NCBI Taxonomy" id="1433469"/>
    <lineage>
        <taxon>Eukaryota</taxon>
        <taxon>Fungi</taxon>
        <taxon>Fungi incertae sedis</taxon>
        <taxon>Mucoromycota</taxon>
        <taxon>Glomeromycotina</taxon>
        <taxon>Glomeromycetes</taxon>
        <taxon>Diversisporales</taxon>
        <taxon>Gigasporaceae</taxon>
        <taxon>Cetraspora</taxon>
    </lineage>
</organism>
<dbReference type="Proteomes" id="UP000789366">
    <property type="component" value="Unassembled WGS sequence"/>
</dbReference>
<name>A0ACA9KAV5_9GLOM</name>